<keyword evidence="1" id="KW-0472">Membrane</keyword>
<reference evidence="2" key="1">
    <citation type="submission" date="2021-05" db="EMBL/GenBank/DDBJ databases">
        <title>The genome of the haptophyte Pavlova lutheri (Diacronema luteri, Pavlovales) - a model for lipid biosynthesis in eukaryotic algae.</title>
        <authorList>
            <person name="Hulatt C.J."/>
            <person name="Posewitz M.C."/>
        </authorList>
    </citation>
    <scope>NUCLEOTIDE SEQUENCE</scope>
    <source>
        <strain evidence="2">NIVA-4/92</strain>
    </source>
</reference>
<comment type="caution">
    <text evidence="2">The sequence shown here is derived from an EMBL/GenBank/DDBJ whole genome shotgun (WGS) entry which is preliminary data.</text>
</comment>
<dbReference type="OrthoDB" id="36839at2759"/>
<feature type="transmembrane region" description="Helical" evidence="1">
    <location>
        <begin position="155"/>
        <end position="176"/>
    </location>
</feature>
<keyword evidence="1" id="KW-0812">Transmembrane</keyword>
<dbReference type="EMBL" id="JAGTXO010000003">
    <property type="protein sequence ID" value="KAG8469057.1"/>
    <property type="molecule type" value="Genomic_DNA"/>
</dbReference>
<evidence type="ECO:0000256" key="1">
    <source>
        <dbReference type="SAM" id="Phobius"/>
    </source>
</evidence>
<dbReference type="AlphaFoldDB" id="A0A8J6CBR2"/>
<dbReference type="Proteomes" id="UP000751190">
    <property type="component" value="Unassembled WGS sequence"/>
</dbReference>
<protein>
    <submittedName>
        <fullName evidence="2">Uncharacterized protein</fullName>
    </submittedName>
</protein>
<gene>
    <name evidence="2" type="ORF">KFE25_007575</name>
</gene>
<proteinExistence type="predicted"/>
<evidence type="ECO:0000313" key="2">
    <source>
        <dbReference type="EMBL" id="KAG8469057.1"/>
    </source>
</evidence>
<accession>A0A8J6CBR2</accession>
<keyword evidence="3" id="KW-1185">Reference proteome</keyword>
<sequence>MSALSRRALALPTRGRIVLDPSTARVVLPIALRRHGLSTTAAAPAAPVDVTMPRFKATLEVIASKIFPAGFGWQGASVVAGSMGYAADSTNFFLMTGAGDFAGVFAGHAAFSLSKAALGGKDDLRADMTTGLWLASAAFCSGTAWQPVVNLLHDGMGLSFGTTAVATGAATGFVFFSGLRLGRVLYAPLGLAPTSSANLYSDAMLSASIGGATGTFVGTDISFGADNFLRPVFGVEETMSAAGGMVRAGASTSVGFLGVQALQNIALPSGANWVDPTPQHKARAD</sequence>
<dbReference type="OMA" id="CSGTAWQ"/>
<feature type="transmembrane region" description="Helical" evidence="1">
    <location>
        <begin position="131"/>
        <end position="149"/>
    </location>
</feature>
<keyword evidence="1" id="KW-1133">Transmembrane helix</keyword>
<name>A0A8J6CBR2_DIALT</name>
<organism evidence="2 3">
    <name type="scientific">Diacronema lutheri</name>
    <name type="common">Unicellular marine alga</name>
    <name type="synonym">Monochrysis lutheri</name>
    <dbReference type="NCBI Taxonomy" id="2081491"/>
    <lineage>
        <taxon>Eukaryota</taxon>
        <taxon>Haptista</taxon>
        <taxon>Haptophyta</taxon>
        <taxon>Pavlovophyceae</taxon>
        <taxon>Pavlovales</taxon>
        <taxon>Pavlovaceae</taxon>
        <taxon>Diacronema</taxon>
    </lineage>
</organism>
<evidence type="ECO:0000313" key="3">
    <source>
        <dbReference type="Proteomes" id="UP000751190"/>
    </source>
</evidence>